<dbReference type="Proteomes" id="UP000257109">
    <property type="component" value="Unassembled WGS sequence"/>
</dbReference>
<gene>
    <name evidence="2" type="ORF">CR513_26975</name>
</gene>
<evidence type="ECO:0000313" key="2">
    <source>
        <dbReference type="EMBL" id="RDX91085.1"/>
    </source>
</evidence>
<dbReference type="Pfam" id="PF17921">
    <property type="entry name" value="Integrase_H2C2"/>
    <property type="match status" value="1"/>
</dbReference>
<proteinExistence type="predicted"/>
<evidence type="ECO:0000313" key="3">
    <source>
        <dbReference type="Proteomes" id="UP000257109"/>
    </source>
</evidence>
<organism evidence="2 3">
    <name type="scientific">Mucuna pruriens</name>
    <name type="common">Velvet bean</name>
    <name type="synonym">Dolichos pruriens</name>
    <dbReference type="NCBI Taxonomy" id="157652"/>
    <lineage>
        <taxon>Eukaryota</taxon>
        <taxon>Viridiplantae</taxon>
        <taxon>Streptophyta</taxon>
        <taxon>Embryophyta</taxon>
        <taxon>Tracheophyta</taxon>
        <taxon>Spermatophyta</taxon>
        <taxon>Magnoliopsida</taxon>
        <taxon>eudicotyledons</taxon>
        <taxon>Gunneridae</taxon>
        <taxon>Pentapetalae</taxon>
        <taxon>rosids</taxon>
        <taxon>fabids</taxon>
        <taxon>Fabales</taxon>
        <taxon>Fabaceae</taxon>
        <taxon>Papilionoideae</taxon>
        <taxon>50 kb inversion clade</taxon>
        <taxon>NPAAA clade</taxon>
        <taxon>indigoferoid/millettioid clade</taxon>
        <taxon>Phaseoleae</taxon>
        <taxon>Mucuna</taxon>
    </lineage>
</organism>
<dbReference type="Gene3D" id="1.10.340.70">
    <property type="match status" value="1"/>
</dbReference>
<accession>A0A371GKK3</accession>
<evidence type="ECO:0000259" key="1">
    <source>
        <dbReference type="Pfam" id="PF17921"/>
    </source>
</evidence>
<keyword evidence="3" id="KW-1185">Reference proteome</keyword>
<dbReference type="PANTHER" id="PTHR48475:SF2">
    <property type="entry name" value="RIBONUCLEASE H"/>
    <property type="match status" value="1"/>
</dbReference>
<feature type="domain" description="Integrase zinc-binding" evidence="1">
    <location>
        <begin position="54"/>
        <end position="107"/>
    </location>
</feature>
<comment type="caution">
    <text evidence="2">The sequence shown here is derived from an EMBL/GenBank/DDBJ whole genome shotgun (WGS) entry which is preliminary data.</text>
</comment>
<dbReference type="EMBL" id="QJKJ01005206">
    <property type="protein sequence ID" value="RDX91085.1"/>
    <property type="molecule type" value="Genomic_DNA"/>
</dbReference>
<reference evidence="2" key="1">
    <citation type="submission" date="2018-05" db="EMBL/GenBank/DDBJ databases">
        <title>Draft genome of Mucuna pruriens seed.</title>
        <authorList>
            <person name="Nnadi N.E."/>
            <person name="Vos R."/>
            <person name="Hasami M.H."/>
            <person name="Devisetty U.K."/>
            <person name="Aguiy J.C."/>
        </authorList>
    </citation>
    <scope>NUCLEOTIDE SEQUENCE [LARGE SCALE GENOMIC DNA]</scope>
    <source>
        <strain evidence="2">JCA_2017</strain>
    </source>
</reference>
<dbReference type="PANTHER" id="PTHR48475">
    <property type="entry name" value="RIBONUCLEASE H"/>
    <property type="match status" value="1"/>
</dbReference>
<dbReference type="OrthoDB" id="1741911at2759"/>
<protein>
    <recommendedName>
        <fullName evidence="1">Integrase zinc-binding domain-containing protein</fullName>
    </recommendedName>
</protein>
<sequence length="163" mass="18873">MDPIVDYLQKDVAPNNLREARKLRKGVSKYVMVSQQLYMQGFSYPLLKCLHMKEAKYIIKEVHEGICRTHIGGKALTSKIARARYYWLTLKKDCTNFVKRYDKCLQFRDLHRASPKLLHLITSPWPFCMWGVDILGLFPPIAGQVKFFIVVVEAKPVATISIE</sequence>
<name>A0A371GKK3_MUCPR</name>
<feature type="non-terminal residue" evidence="2">
    <location>
        <position position="1"/>
    </location>
</feature>
<dbReference type="InterPro" id="IPR041588">
    <property type="entry name" value="Integrase_H2C2"/>
</dbReference>
<dbReference type="AlphaFoldDB" id="A0A371GKK3"/>